<reference evidence="3" key="1">
    <citation type="submission" date="2017-11" db="EMBL/GenBank/DDBJ databases">
        <title>Phenotypic and genomic properties of facultatively anaerobic sulfur-reducing natronoarchaea from hypersaline soda lakes.</title>
        <authorList>
            <person name="Sorokin D.Y."/>
            <person name="Kublanov I.V."/>
            <person name="Roman P."/>
            <person name="Sinninghe Damste J.S."/>
            <person name="Golyshin P.N."/>
            <person name="Rojo D."/>
            <person name="Ciordia S."/>
            <person name="Mena M.D.C."/>
            <person name="Ferrer M."/>
            <person name="Messina E."/>
            <person name="Smedile F."/>
            <person name="La Spada G."/>
            <person name="La Cono V."/>
            <person name="Yakimov M.M."/>
        </authorList>
    </citation>
    <scope>NUCLEOTIDE SEQUENCE [LARGE SCALE GENOMIC DNA]</scope>
    <source>
        <strain evidence="3">AArc-Sl</strain>
    </source>
</reference>
<organism evidence="2 3">
    <name type="scientific">Halalkaliarchaeum desulfuricum</name>
    <dbReference type="NCBI Taxonomy" id="2055893"/>
    <lineage>
        <taxon>Archaea</taxon>
        <taxon>Methanobacteriati</taxon>
        <taxon>Methanobacteriota</taxon>
        <taxon>Stenosarchaea group</taxon>
        <taxon>Halobacteria</taxon>
        <taxon>Halobacteriales</taxon>
        <taxon>Haloferacaceae</taxon>
        <taxon>Halalkaliarchaeum</taxon>
    </lineage>
</organism>
<evidence type="ECO:0000256" key="1">
    <source>
        <dbReference type="SAM" id="MobiDB-lite"/>
    </source>
</evidence>
<protein>
    <submittedName>
        <fullName evidence="2">Transposase</fullName>
    </submittedName>
</protein>
<feature type="compositionally biased region" description="Polar residues" evidence="1">
    <location>
        <begin position="75"/>
        <end position="87"/>
    </location>
</feature>
<accession>A0A343TN94</accession>
<dbReference type="KEGG" id="hdf:AArcSl_2955"/>
<dbReference type="AlphaFoldDB" id="A0A343TN94"/>
<evidence type="ECO:0000313" key="3">
    <source>
        <dbReference type="Proteomes" id="UP000263012"/>
    </source>
</evidence>
<keyword evidence="3" id="KW-1185">Reference proteome</keyword>
<dbReference type="EMBL" id="CP025066">
    <property type="protein sequence ID" value="AUX10566.1"/>
    <property type="molecule type" value="Genomic_DNA"/>
</dbReference>
<feature type="region of interest" description="Disordered" evidence="1">
    <location>
        <begin position="64"/>
        <end position="91"/>
    </location>
</feature>
<sequence length="214" mass="23695">MRTISTACWPKQTMKRSASVSSSSRISIEAILSKRQPTVSASQNQLGVAGHDAGTRVVSDFLRRTSGTDVPRSSAKPNNNSSLNSFVMDNRGNHRRSSISLTKSSTLSTIRFTSVNFSTILVSPTLYLELNGLHDRMMPKKFSTSASPTRSTRVTPMSLITNAKVTRRKVGWLTTISAQTAVLYWDFLMRHIHSRGTILTGCGTSMIRILNDRW</sequence>
<gene>
    <name evidence="2" type="ORF">AArcSl_2955</name>
</gene>
<proteinExistence type="predicted"/>
<dbReference type="Proteomes" id="UP000263012">
    <property type="component" value="Chromosome"/>
</dbReference>
<evidence type="ECO:0000313" key="2">
    <source>
        <dbReference type="EMBL" id="AUX10566.1"/>
    </source>
</evidence>
<name>A0A343TN94_9EURY</name>